<name>A0A2M3ZX08_9DIPT</name>
<sequence length="67" mass="6929">MIKYCVSFIALILLQTDLPHPNSVSRPAASTGAAPFRAASSYRAPISISSAIASTSCPLRAASPAPR</sequence>
<proteinExistence type="predicted"/>
<dbReference type="EMBL" id="GGFM01012177">
    <property type="protein sequence ID" value="MBW32928.1"/>
    <property type="molecule type" value="Transcribed_RNA"/>
</dbReference>
<protein>
    <submittedName>
        <fullName evidence="2">Putative secreted peptide</fullName>
    </submittedName>
</protein>
<evidence type="ECO:0000256" key="1">
    <source>
        <dbReference type="SAM" id="SignalP"/>
    </source>
</evidence>
<feature type="signal peptide" evidence="1">
    <location>
        <begin position="1"/>
        <end position="19"/>
    </location>
</feature>
<evidence type="ECO:0000313" key="2">
    <source>
        <dbReference type="EMBL" id="MBW32928.1"/>
    </source>
</evidence>
<accession>A0A2M3ZX08</accession>
<feature type="chain" id="PRO_5014921475" evidence="1">
    <location>
        <begin position="20"/>
        <end position="67"/>
    </location>
</feature>
<organism evidence="2">
    <name type="scientific">Anopheles braziliensis</name>
    <dbReference type="NCBI Taxonomy" id="58242"/>
    <lineage>
        <taxon>Eukaryota</taxon>
        <taxon>Metazoa</taxon>
        <taxon>Ecdysozoa</taxon>
        <taxon>Arthropoda</taxon>
        <taxon>Hexapoda</taxon>
        <taxon>Insecta</taxon>
        <taxon>Pterygota</taxon>
        <taxon>Neoptera</taxon>
        <taxon>Endopterygota</taxon>
        <taxon>Diptera</taxon>
        <taxon>Nematocera</taxon>
        <taxon>Culicoidea</taxon>
        <taxon>Culicidae</taxon>
        <taxon>Anophelinae</taxon>
        <taxon>Anopheles</taxon>
    </lineage>
</organism>
<reference evidence="2" key="1">
    <citation type="submission" date="2018-01" db="EMBL/GenBank/DDBJ databases">
        <title>An insight into the sialome of Amazonian anophelines.</title>
        <authorList>
            <person name="Ribeiro J.M."/>
            <person name="Scarpassa V."/>
            <person name="Calvo E."/>
        </authorList>
    </citation>
    <scope>NUCLEOTIDE SEQUENCE</scope>
    <source>
        <tissue evidence="2">Salivary glands</tissue>
    </source>
</reference>
<keyword evidence="1" id="KW-0732">Signal</keyword>
<dbReference type="AlphaFoldDB" id="A0A2M3ZX08"/>